<dbReference type="InterPro" id="IPR006143">
    <property type="entry name" value="RND_pump_MFP"/>
</dbReference>
<feature type="domain" description="CusB-like beta-barrel" evidence="7">
    <location>
        <begin position="242"/>
        <end position="318"/>
    </location>
</feature>
<dbReference type="PANTHER" id="PTHR30097:SF15">
    <property type="entry name" value="CATION EFFLUX SYSTEM PROTEIN CUSB"/>
    <property type="match status" value="1"/>
</dbReference>
<protein>
    <submittedName>
        <fullName evidence="9">Efflux RND transporter periplasmic adaptor subunit</fullName>
    </submittedName>
</protein>
<comment type="caution">
    <text evidence="9">The sequence shown here is derived from an EMBL/GenBank/DDBJ whole genome shotgun (WGS) entry which is preliminary data.</text>
</comment>
<evidence type="ECO:0000313" key="10">
    <source>
        <dbReference type="Proteomes" id="UP001595776"/>
    </source>
</evidence>
<dbReference type="InterPro" id="IPR058649">
    <property type="entry name" value="CzcB_C"/>
</dbReference>
<accession>A0ABV8U730</accession>
<evidence type="ECO:0000259" key="7">
    <source>
        <dbReference type="Pfam" id="PF25954"/>
    </source>
</evidence>
<name>A0ABV8U730_9PROT</name>
<feature type="domain" description="CusB-like three alpha-helical bundle" evidence="5">
    <location>
        <begin position="157"/>
        <end position="202"/>
    </location>
</feature>
<dbReference type="InterPro" id="IPR058791">
    <property type="entry name" value="3HB_CusB"/>
</dbReference>
<dbReference type="Gene3D" id="2.40.50.100">
    <property type="match status" value="1"/>
</dbReference>
<dbReference type="Pfam" id="PF11604">
    <property type="entry name" value="CusF_Ec"/>
    <property type="match status" value="1"/>
</dbReference>
<proteinExistence type="inferred from homology"/>
<dbReference type="Pfam" id="PF25869">
    <property type="entry name" value="3HB_CusB"/>
    <property type="match status" value="1"/>
</dbReference>
<feature type="signal peptide" evidence="3">
    <location>
        <begin position="1"/>
        <end position="23"/>
    </location>
</feature>
<keyword evidence="3" id="KW-0732">Signal</keyword>
<dbReference type="Gene3D" id="2.40.30.170">
    <property type="match status" value="1"/>
</dbReference>
<evidence type="ECO:0000259" key="5">
    <source>
        <dbReference type="Pfam" id="PF25869"/>
    </source>
</evidence>
<feature type="domain" description="Heavy metal binding" evidence="4">
    <location>
        <begin position="42"/>
        <end position="68"/>
    </location>
</feature>
<dbReference type="Pfam" id="PF25919">
    <property type="entry name" value="BSH_CusB"/>
    <property type="match status" value="1"/>
</dbReference>
<evidence type="ECO:0000256" key="2">
    <source>
        <dbReference type="ARBA" id="ARBA00022448"/>
    </source>
</evidence>
<dbReference type="Gene3D" id="2.40.50.320">
    <property type="entry name" value="Copper binding periplasmic protein CusF"/>
    <property type="match status" value="1"/>
</dbReference>
<evidence type="ECO:0000259" key="8">
    <source>
        <dbReference type="Pfam" id="PF25975"/>
    </source>
</evidence>
<organism evidence="9 10">
    <name type="scientific">Kordiimonas lipolytica</name>
    <dbReference type="NCBI Taxonomy" id="1662421"/>
    <lineage>
        <taxon>Bacteria</taxon>
        <taxon>Pseudomonadati</taxon>
        <taxon>Pseudomonadota</taxon>
        <taxon>Alphaproteobacteria</taxon>
        <taxon>Kordiimonadales</taxon>
        <taxon>Kordiimonadaceae</taxon>
        <taxon>Kordiimonas</taxon>
    </lineage>
</organism>
<dbReference type="InterPro" id="IPR058792">
    <property type="entry name" value="Beta-barrel_RND_2"/>
</dbReference>
<dbReference type="Pfam" id="PF25975">
    <property type="entry name" value="CzcB_C"/>
    <property type="match status" value="1"/>
</dbReference>
<evidence type="ECO:0000256" key="1">
    <source>
        <dbReference type="ARBA" id="ARBA00009477"/>
    </source>
</evidence>
<dbReference type="InterPro" id="IPR051909">
    <property type="entry name" value="MFP_Cation_Efflux"/>
</dbReference>
<dbReference type="InterPro" id="IPR042230">
    <property type="entry name" value="CusF_sf"/>
</dbReference>
<dbReference type="RefSeq" id="WP_068150522.1">
    <property type="nucleotide sequence ID" value="NZ_JBHSCR010000001.1"/>
</dbReference>
<keyword evidence="2" id="KW-0813">Transport</keyword>
<dbReference type="EMBL" id="JBHSCR010000001">
    <property type="protein sequence ID" value="MFC4346288.1"/>
    <property type="molecule type" value="Genomic_DNA"/>
</dbReference>
<dbReference type="InterPro" id="IPR045800">
    <property type="entry name" value="HMBD"/>
</dbReference>
<feature type="domain" description="CzcB-like C-terminal circularly permuted SH3-like" evidence="8">
    <location>
        <begin position="326"/>
        <end position="385"/>
    </location>
</feature>
<dbReference type="InterPro" id="IPR058790">
    <property type="entry name" value="BSH_CusB"/>
</dbReference>
<dbReference type="Proteomes" id="UP001595776">
    <property type="component" value="Unassembled WGS sequence"/>
</dbReference>
<dbReference type="SUPFAM" id="SSF111369">
    <property type="entry name" value="HlyD-like secretion proteins"/>
    <property type="match status" value="1"/>
</dbReference>
<dbReference type="Gene3D" id="6.10.140.730">
    <property type="match status" value="1"/>
</dbReference>
<evidence type="ECO:0000259" key="4">
    <source>
        <dbReference type="Pfam" id="PF19335"/>
    </source>
</evidence>
<sequence>MNKTILIAATAAALGLAGGYMLAGSTMTPSGSDAAAEKKPLYWVAPMDSSYRRDGPGKSPMGMDLVPVYEEGAGGTKGYAGATVDPRIVNNIGVKTTPVERAMLMPVIDTVGKITYDEKATAHVHVRADGWVEKLHVRAEGERVKKGDALFDVYSPELVTAQSEYLQARTAGRSALVASARERLVGLGLTDAQIGALDGRSKPWQTITVRAPLDGTVTMLNVSDAARITAGKPAMQITNLDKVWLIADVFEADMTEVRIGAKATATSDATGETVFESTVDHIYPDLNKMTRTNPVRILLDNPDGRLRPGMYMRIRISRPMIEDTLVVPATALIRLGSSNHVMLAEGDGKFRPAEVTVGETVGSRVQILGGLRAGERVVTAGQFMLDAESSFQGASMRMSAPEQAMEDMAMEEPEPQSGFTSGTINEVMLDERTLNISHGPIDAFDMMGMTMIFPVSDDVDMSTLEAGQEIHFEVTKTPEGRYLVTTIHVMGGHE</sequence>
<dbReference type="PANTHER" id="PTHR30097">
    <property type="entry name" value="CATION EFFLUX SYSTEM PROTEIN CUSB"/>
    <property type="match status" value="1"/>
</dbReference>
<evidence type="ECO:0000313" key="9">
    <source>
        <dbReference type="EMBL" id="MFC4346288.1"/>
    </source>
</evidence>
<keyword evidence="10" id="KW-1185">Reference proteome</keyword>
<comment type="similarity">
    <text evidence="1">Belongs to the membrane fusion protein (MFP) (TC 8.A.1) family.</text>
</comment>
<dbReference type="Pfam" id="PF25954">
    <property type="entry name" value="Beta-barrel_RND_2"/>
    <property type="match status" value="1"/>
</dbReference>
<dbReference type="Pfam" id="PF19335">
    <property type="entry name" value="HMBD"/>
    <property type="match status" value="1"/>
</dbReference>
<evidence type="ECO:0000259" key="6">
    <source>
        <dbReference type="Pfam" id="PF25919"/>
    </source>
</evidence>
<dbReference type="Gene3D" id="2.40.420.20">
    <property type="match status" value="1"/>
</dbReference>
<feature type="chain" id="PRO_5045337767" evidence="3">
    <location>
        <begin position="24"/>
        <end position="494"/>
    </location>
</feature>
<gene>
    <name evidence="9" type="ORF">ACFO5Q_00325</name>
</gene>
<reference evidence="10" key="1">
    <citation type="journal article" date="2019" name="Int. J. Syst. Evol. Microbiol.">
        <title>The Global Catalogue of Microorganisms (GCM) 10K type strain sequencing project: providing services to taxonomists for standard genome sequencing and annotation.</title>
        <authorList>
            <consortium name="The Broad Institute Genomics Platform"/>
            <consortium name="The Broad Institute Genome Sequencing Center for Infectious Disease"/>
            <person name="Wu L."/>
            <person name="Ma J."/>
        </authorList>
    </citation>
    <scope>NUCLEOTIDE SEQUENCE [LARGE SCALE GENOMIC DNA]</scope>
    <source>
        <strain evidence="10">CGMCC 1.15304</strain>
    </source>
</reference>
<feature type="domain" description="CusB-like barrel-sandwich hybrid" evidence="6">
    <location>
        <begin position="122"/>
        <end position="237"/>
    </location>
</feature>
<dbReference type="NCBIfam" id="TIGR01730">
    <property type="entry name" value="RND_mfp"/>
    <property type="match status" value="1"/>
</dbReference>
<evidence type="ECO:0000256" key="3">
    <source>
        <dbReference type="SAM" id="SignalP"/>
    </source>
</evidence>
<dbReference type="InterPro" id="IPR021647">
    <property type="entry name" value="CusF_Ec"/>
</dbReference>